<comment type="caution">
    <text evidence="2">The sequence shown here is derived from an EMBL/GenBank/DDBJ whole genome shotgun (WGS) entry which is preliminary data.</text>
</comment>
<evidence type="ECO:0000313" key="1">
    <source>
        <dbReference type="EMBL" id="KAF3886413.1"/>
    </source>
</evidence>
<evidence type="ECO:0000313" key="3">
    <source>
        <dbReference type="Proteomes" id="UP000029738"/>
    </source>
</evidence>
<organism evidence="2">
    <name type="scientific">Tolypothrix bouteillei VB521301</name>
    <dbReference type="NCBI Taxonomy" id="1479485"/>
    <lineage>
        <taxon>Bacteria</taxon>
        <taxon>Bacillati</taxon>
        <taxon>Cyanobacteriota</taxon>
        <taxon>Cyanophyceae</taxon>
        <taxon>Nostocales</taxon>
        <taxon>Tolypothrichaceae</taxon>
        <taxon>Tolypothrix</taxon>
    </lineage>
</organism>
<evidence type="ECO:0000313" key="2">
    <source>
        <dbReference type="EMBL" id="KIE10441.1"/>
    </source>
</evidence>
<accession>A0A0C1NCG6</accession>
<dbReference type="AlphaFoldDB" id="A0A0C1NCG6"/>
<reference evidence="1" key="2">
    <citation type="submission" date="2019-11" db="EMBL/GenBank/DDBJ databases">
        <title>Improved Assembly of Tolypothrix boutellei genome.</title>
        <authorList>
            <person name="Sarangi A.N."/>
            <person name="Mukherjee M."/>
            <person name="Ghosh S."/>
            <person name="Singh D."/>
            <person name="Das A."/>
            <person name="Kant S."/>
            <person name="Prusty A."/>
            <person name="Tripathy S."/>
        </authorList>
    </citation>
    <scope>NUCLEOTIDE SEQUENCE</scope>
    <source>
        <strain evidence="1">VB521301</strain>
    </source>
</reference>
<name>A0A0C1NCG6_9CYAN</name>
<dbReference type="OrthoDB" id="515215at2"/>
<sequence length="85" mass="9807">MAIDKIRIKKYQQSKVEEWSQALDIPVTKFIEDAINFYTRYLDGKQPVTIVEPVSQVSQNEQKLHPEVTVIDVEEPDDFDGGIEL</sequence>
<reference evidence="2" key="1">
    <citation type="journal article" date="2015" name="Genome Announc.">
        <title>Draft Genome Sequence of Tolypothrix boutellei Strain VB521301.</title>
        <authorList>
            <person name="Chandrababunaidu M.M."/>
            <person name="Singh D."/>
            <person name="Sen D."/>
            <person name="Bhan S."/>
            <person name="Das S."/>
            <person name="Gupta A."/>
            <person name="Adhikary S.P."/>
            <person name="Tripathy S."/>
        </authorList>
    </citation>
    <scope>NUCLEOTIDE SEQUENCE</scope>
    <source>
        <strain evidence="2">VB521301</strain>
    </source>
</reference>
<dbReference type="EMBL" id="JHEG04000001">
    <property type="protein sequence ID" value="KAF3886413.1"/>
    <property type="molecule type" value="Genomic_DNA"/>
</dbReference>
<dbReference type="EMBL" id="JHEG02000048">
    <property type="protein sequence ID" value="KIE10441.1"/>
    <property type="molecule type" value="Genomic_DNA"/>
</dbReference>
<proteinExistence type="predicted"/>
<gene>
    <name evidence="2" type="ORF">DA73_0217950</name>
    <name evidence="1" type="ORF">DA73_0400013700</name>
</gene>
<dbReference type="RefSeq" id="WP_038073851.1">
    <property type="nucleotide sequence ID" value="NZ_JHEG04000001.1"/>
</dbReference>
<protein>
    <submittedName>
        <fullName evidence="2">Uncharacterized protein</fullName>
    </submittedName>
</protein>
<dbReference type="Proteomes" id="UP000029738">
    <property type="component" value="Unassembled WGS sequence"/>
</dbReference>
<keyword evidence="3" id="KW-1185">Reference proteome</keyword>